<feature type="region of interest" description="Disordered" evidence="1">
    <location>
        <begin position="77"/>
        <end position="103"/>
    </location>
</feature>
<name>A0A8J4W0R0_9ROSI</name>
<accession>A0A8J4W0R0</accession>
<feature type="compositionally biased region" description="Polar residues" evidence="1">
    <location>
        <begin position="369"/>
        <end position="392"/>
    </location>
</feature>
<comment type="caution">
    <text evidence="2">The sequence shown here is derived from an EMBL/GenBank/DDBJ whole genome shotgun (WGS) entry which is preliminary data.</text>
</comment>
<evidence type="ECO:0000313" key="2">
    <source>
        <dbReference type="EMBL" id="KAF3965366.1"/>
    </source>
</evidence>
<keyword evidence="3" id="KW-1185">Reference proteome</keyword>
<feature type="compositionally biased region" description="Basic and acidic residues" evidence="1">
    <location>
        <begin position="395"/>
        <end position="413"/>
    </location>
</feature>
<dbReference type="AlphaFoldDB" id="A0A8J4W0R0"/>
<gene>
    <name evidence="2" type="ORF">CMV_010440</name>
</gene>
<reference evidence="2" key="1">
    <citation type="submission" date="2020-03" db="EMBL/GenBank/DDBJ databases">
        <title>Castanea mollissima Vanexum genome sequencing.</title>
        <authorList>
            <person name="Staton M."/>
        </authorList>
    </citation>
    <scope>NUCLEOTIDE SEQUENCE</scope>
    <source>
        <tissue evidence="2">Leaf</tissue>
    </source>
</reference>
<protein>
    <recommendedName>
        <fullName evidence="4">DUF4283 domain-containing protein</fullName>
    </recommendedName>
</protein>
<evidence type="ECO:0008006" key="4">
    <source>
        <dbReference type="Google" id="ProtNLM"/>
    </source>
</evidence>
<dbReference type="Proteomes" id="UP000737018">
    <property type="component" value="Unassembled WGS sequence"/>
</dbReference>
<feature type="compositionally biased region" description="Polar residues" evidence="1">
    <location>
        <begin position="202"/>
        <end position="226"/>
    </location>
</feature>
<feature type="compositionally biased region" description="Basic and acidic residues" evidence="1">
    <location>
        <begin position="77"/>
        <end position="87"/>
    </location>
</feature>
<evidence type="ECO:0000256" key="1">
    <source>
        <dbReference type="SAM" id="MobiDB-lite"/>
    </source>
</evidence>
<feature type="region of interest" description="Disordered" evidence="1">
    <location>
        <begin position="121"/>
        <end position="226"/>
    </location>
</feature>
<feature type="compositionally biased region" description="Basic and acidic residues" evidence="1">
    <location>
        <begin position="424"/>
        <end position="441"/>
    </location>
</feature>
<evidence type="ECO:0000313" key="3">
    <source>
        <dbReference type="Proteomes" id="UP000737018"/>
    </source>
</evidence>
<feature type="compositionally biased region" description="Basic and acidic residues" evidence="1">
    <location>
        <begin position="177"/>
        <end position="197"/>
    </location>
</feature>
<feature type="region of interest" description="Disordered" evidence="1">
    <location>
        <begin position="363"/>
        <end position="441"/>
    </location>
</feature>
<proteinExistence type="predicted"/>
<sequence length="441" mass="47805">MFSSVAVWVGLPELPIEYYDHAILRKIGIAIGPVLRIDAHTASGISSGGSRIVSEGVPRIGHRKEDCPYTIRETHKEAPIGQDDPHMTHKGNNESSSEVGKVDESIEGFGEWMVVTRRKPMNTAKASHTTQQTQEMSPESETSQGHMSKRAPRQDEQSRKEGKRKIPSSPTPGSQRTADKTAKSFPRKDGMKPDQKNLKLHANTTKQTRNLVQTQRNEVGPSNQSPMFSFGVNPIKGLSVGPSPSPIVFSSPTSLPAKTPALKTKTKAIVALANKKNGDQKLLGNLLSRKSHPNWGRNNQVDQIGPDGGRSLGTLFEPMVEASLGLTNDPNPSTGQLGIICNKIKCAPFRKLAFRSRVGVDLIGDNSEENSPGKTSGVRNVGQPSPSETTSICGARDKGNHFYQSDPRKDRDYQALSLSIQGRGDSKEGVDGSIEVEGHRG</sequence>
<dbReference type="EMBL" id="JRKL02001204">
    <property type="protein sequence ID" value="KAF3965366.1"/>
    <property type="molecule type" value="Genomic_DNA"/>
</dbReference>
<organism evidence="2 3">
    <name type="scientific">Castanea mollissima</name>
    <name type="common">Chinese chestnut</name>
    <dbReference type="NCBI Taxonomy" id="60419"/>
    <lineage>
        <taxon>Eukaryota</taxon>
        <taxon>Viridiplantae</taxon>
        <taxon>Streptophyta</taxon>
        <taxon>Embryophyta</taxon>
        <taxon>Tracheophyta</taxon>
        <taxon>Spermatophyta</taxon>
        <taxon>Magnoliopsida</taxon>
        <taxon>eudicotyledons</taxon>
        <taxon>Gunneridae</taxon>
        <taxon>Pentapetalae</taxon>
        <taxon>rosids</taxon>
        <taxon>fabids</taxon>
        <taxon>Fagales</taxon>
        <taxon>Fagaceae</taxon>
        <taxon>Castanea</taxon>
    </lineage>
</organism>
<feature type="compositionally biased region" description="Polar residues" evidence="1">
    <location>
        <begin position="124"/>
        <end position="146"/>
    </location>
</feature>